<gene>
    <name evidence="2" type="ORF">J2753_001094</name>
</gene>
<organism evidence="2 3">
    <name type="scientific">Halolamina salifodinae</name>
    <dbReference type="NCBI Taxonomy" id="1202767"/>
    <lineage>
        <taxon>Archaea</taxon>
        <taxon>Methanobacteriati</taxon>
        <taxon>Methanobacteriota</taxon>
        <taxon>Stenosarchaea group</taxon>
        <taxon>Halobacteria</taxon>
        <taxon>Halobacteriales</taxon>
        <taxon>Haloferacaceae</taxon>
    </lineage>
</organism>
<accession>A0A8T4GVX4</accession>
<dbReference type="EMBL" id="JAGGLC010000002">
    <property type="protein sequence ID" value="MBP1986600.1"/>
    <property type="molecule type" value="Genomic_DNA"/>
</dbReference>
<comment type="caution">
    <text evidence="2">The sequence shown here is derived from an EMBL/GenBank/DDBJ whole genome shotgun (WGS) entry which is preliminary data.</text>
</comment>
<sequence length="42" mass="4765">MIGRWDLKQGTSIASDRGSKSLRPHFLGRLRVRTTAVRVVEL</sequence>
<evidence type="ECO:0000256" key="1">
    <source>
        <dbReference type="SAM" id="MobiDB-lite"/>
    </source>
</evidence>
<evidence type="ECO:0000313" key="3">
    <source>
        <dbReference type="Proteomes" id="UP000823736"/>
    </source>
</evidence>
<proteinExistence type="predicted"/>
<protein>
    <submittedName>
        <fullName evidence="2">Uncharacterized protein</fullName>
    </submittedName>
</protein>
<evidence type="ECO:0000313" key="2">
    <source>
        <dbReference type="EMBL" id="MBP1986600.1"/>
    </source>
</evidence>
<dbReference type="Proteomes" id="UP000823736">
    <property type="component" value="Unassembled WGS sequence"/>
</dbReference>
<feature type="region of interest" description="Disordered" evidence="1">
    <location>
        <begin position="1"/>
        <end position="20"/>
    </location>
</feature>
<dbReference type="AlphaFoldDB" id="A0A8T4GVX4"/>
<name>A0A8T4GVX4_9EURY</name>
<reference evidence="2" key="1">
    <citation type="submission" date="2021-03" db="EMBL/GenBank/DDBJ databases">
        <title>Genomic Encyclopedia of Type Strains, Phase IV (KMG-IV): sequencing the most valuable type-strain genomes for metagenomic binning, comparative biology and taxonomic classification.</title>
        <authorList>
            <person name="Goeker M."/>
        </authorList>
    </citation>
    <scope>NUCLEOTIDE SEQUENCE</scope>
    <source>
        <strain evidence="2">DSM 26232</strain>
    </source>
</reference>
<keyword evidence="3" id="KW-1185">Reference proteome</keyword>